<dbReference type="InterPro" id="IPR050153">
    <property type="entry name" value="Metal_Ion_Import_ABC"/>
</dbReference>
<dbReference type="AlphaFoldDB" id="A0A5C6FHR6"/>
<protein>
    <submittedName>
        <fullName evidence="6">High-affinity zinc uptake system ATP-binding protein ZnuC</fullName>
        <ecNumber evidence="6">3.6.3.-</ecNumber>
    </submittedName>
</protein>
<dbReference type="EMBL" id="SJPW01000001">
    <property type="protein sequence ID" value="TWU60420.1"/>
    <property type="molecule type" value="Genomic_DNA"/>
</dbReference>
<feature type="domain" description="ABC transporter" evidence="5">
    <location>
        <begin position="14"/>
        <end position="246"/>
    </location>
</feature>
<keyword evidence="6" id="KW-0378">Hydrolase</keyword>
<name>A0A5C6FHR6_9BACT</name>
<dbReference type="GO" id="GO:0005524">
    <property type="term" value="F:ATP binding"/>
    <property type="evidence" value="ECO:0007669"/>
    <property type="project" value="UniProtKB-KW"/>
</dbReference>
<organism evidence="6 7">
    <name type="scientific">Rubripirellula tenax</name>
    <dbReference type="NCBI Taxonomy" id="2528015"/>
    <lineage>
        <taxon>Bacteria</taxon>
        <taxon>Pseudomonadati</taxon>
        <taxon>Planctomycetota</taxon>
        <taxon>Planctomycetia</taxon>
        <taxon>Pirellulales</taxon>
        <taxon>Pirellulaceae</taxon>
        <taxon>Rubripirellula</taxon>
    </lineage>
</organism>
<gene>
    <name evidence="6" type="primary">znuC</name>
    <name evidence="6" type="ORF">Poly51_06960</name>
</gene>
<dbReference type="CDD" id="cd03235">
    <property type="entry name" value="ABC_Metallic_Cations"/>
    <property type="match status" value="1"/>
</dbReference>
<dbReference type="SUPFAM" id="SSF52540">
    <property type="entry name" value="P-loop containing nucleoside triphosphate hydrolases"/>
    <property type="match status" value="1"/>
</dbReference>
<accession>A0A5C6FHR6</accession>
<keyword evidence="4 6" id="KW-0067">ATP-binding</keyword>
<evidence type="ECO:0000256" key="3">
    <source>
        <dbReference type="ARBA" id="ARBA00022741"/>
    </source>
</evidence>
<keyword evidence="3" id="KW-0547">Nucleotide-binding</keyword>
<dbReference type="SMART" id="SM00382">
    <property type="entry name" value="AAA"/>
    <property type="match status" value="1"/>
</dbReference>
<dbReference type="Proteomes" id="UP000318288">
    <property type="component" value="Unassembled WGS sequence"/>
</dbReference>
<evidence type="ECO:0000256" key="2">
    <source>
        <dbReference type="ARBA" id="ARBA00022448"/>
    </source>
</evidence>
<dbReference type="RefSeq" id="WP_315853652.1">
    <property type="nucleotide sequence ID" value="NZ_SJPW01000001.1"/>
</dbReference>
<dbReference type="PANTHER" id="PTHR42734:SF5">
    <property type="entry name" value="IRON TRANSPORT SYSTEM ATP-BINDING PROTEIN HI_0361-RELATED"/>
    <property type="match status" value="1"/>
</dbReference>
<dbReference type="InterPro" id="IPR017871">
    <property type="entry name" value="ABC_transporter-like_CS"/>
</dbReference>
<dbReference type="FunFam" id="3.40.50.300:FF:000134">
    <property type="entry name" value="Iron-enterobactin ABC transporter ATP-binding protein"/>
    <property type="match status" value="1"/>
</dbReference>
<evidence type="ECO:0000256" key="4">
    <source>
        <dbReference type="ARBA" id="ARBA00022840"/>
    </source>
</evidence>
<comment type="caution">
    <text evidence="6">The sequence shown here is derived from an EMBL/GenBank/DDBJ whole genome shotgun (WGS) entry which is preliminary data.</text>
</comment>
<dbReference type="PANTHER" id="PTHR42734">
    <property type="entry name" value="METAL TRANSPORT SYSTEM ATP-BINDING PROTEIN TM_0124-RELATED"/>
    <property type="match status" value="1"/>
</dbReference>
<evidence type="ECO:0000256" key="1">
    <source>
        <dbReference type="ARBA" id="ARBA00005417"/>
    </source>
</evidence>
<evidence type="ECO:0000259" key="5">
    <source>
        <dbReference type="PROSITE" id="PS50893"/>
    </source>
</evidence>
<evidence type="ECO:0000313" key="6">
    <source>
        <dbReference type="EMBL" id="TWU60420.1"/>
    </source>
</evidence>
<keyword evidence="7" id="KW-1185">Reference proteome</keyword>
<evidence type="ECO:0000313" key="7">
    <source>
        <dbReference type="Proteomes" id="UP000318288"/>
    </source>
</evidence>
<proteinExistence type="inferred from homology"/>
<dbReference type="PROSITE" id="PS50893">
    <property type="entry name" value="ABC_TRANSPORTER_2"/>
    <property type="match status" value="1"/>
</dbReference>
<dbReference type="PROSITE" id="PS00211">
    <property type="entry name" value="ABC_TRANSPORTER_1"/>
    <property type="match status" value="1"/>
</dbReference>
<dbReference type="InterPro" id="IPR027417">
    <property type="entry name" value="P-loop_NTPase"/>
</dbReference>
<keyword evidence="2" id="KW-0813">Transport</keyword>
<dbReference type="InterPro" id="IPR003439">
    <property type="entry name" value="ABC_transporter-like_ATP-bd"/>
</dbReference>
<dbReference type="Gene3D" id="3.40.50.300">
    <property type="entry name" value="P-loop containing nucleotide triphosphate hydrolases"/>
    <property type="match status" value="1"/>
</dbReference>
<comment type="similarity">
    <text evidence="1">Belongs to the ABC transporter superfamily.</text>
</comment>
<dbReference type="GO" id="GO:0016887">
    <property type="term" value="F:ATP hydrolysis activity"/>
    <property type="evidence" value="ECO:0007669"/>
    <property type="project" value="InterPro"/>
</dbReference>
<sequence>MIESNAAPPTVCPLRAIDVTIAYRSQPVLERVSFSTPPGTLTAIVGPNGAGKSTLIKASLGLIEPAEGKFEFFGKTFGEVAGRVSYVPQRTTVDWDFPVTALDVVCMGLYRKIGWLRPVRSKHREQAIEALRSVGMQDLRKRQISQLSGGQQQRVFLARSLVQGAELFLMDEPLAGVDASTERTIIDVLHRLRDAGQTAMVVHHDLDTVADYFDRVLLLNRRIIAEGPTKEVMRPRLLKEAYGGKLLIFDNKDE</sequence>
<dbReference type="Pfam" id="PF00005">
    <property type="entry name" value="ABC_tran"/>
    <property type="match status" value="1"/>
</dbReference>
<dbReference type="EC" id="3.6.3.-" evidence="6"/>
<reference evidence="6 7" key="1">
    <citation type="submission" date="2019-02" db="EMBL/GenBank/DDBJ databases">
        <title>Deep-cultivation of Planctomycetes and their phenomic and genomic characterization uncovers novel biology.</title>
        <authorList>
            <person name="Wiegand S."/>
            <person name="Jogler M."/>
            <person name="Boedeker C."/>
            <person name="Pinto D."/>
            <person name="Vollmers J."/>
            <person name="Rivas-Marin E."/>
            <person name="Kohn T."/>
            <person name="Peeters S.H."/>
            <person name="Heuer A."/>
            <person name="Rast P."/>
            <person name="Oberbeckmann S."/>
            <person name="Bunk B."/>
            <person name="Jeske O."/>
            <person name="Meyerdierks A."/>
            <person name="Storesund J.E."/>
            <person name="Kallscheuer N."/>
            <person name="Luecker S."/>
            <person name="Lage O.M."/>
            <person name="Pohl T."/>
            <person name="Merkel B.J."/>
            <person name="Hornburger P."/>
            <person name="Mueller R.-W."/>
            <person name="Bruemmer F."/>
            <person name="Labrenz M."/>
            <person name="Spormann A.M."/>
            <person name="Op Den Camp H."/>
            <person name="Overmann J."/>
            <person name="Amann R."/>
            <person name="Jetten M.S.M."/>
            <person name="Mascher T."/>
            <person name="Medema M.H."/>
            <person name="Devos D.P."/>
            <person name="Kaster A.-K."/>
            <person name="Ovreas L."/>
            <person name="Rohde M."/>
            <person name="Galperin M.Y."/>
            <person name="Jogler C."/>
        </authorList>
    </citation>
    <scope>NUCLEOTIDE SEQUENCE [LARGE SCALE GENOMIC DNA]</scope>
    <source>
        <strain evidence="6 7">Poly51</strain>
    </source>
</reference>
<dbReference type="InterPro" id="IPR003593">
    <property type="entry name" value="AAA+_ATPase"/>
</dbReference>